<dbReference type="KEGG" id="haad:MW046_15395"/>
<dbReference type="EMBL" id="CP096021">
    <property type="protein sequence ID" value="UPM44783.1"/>
    <property type="molecule type" value="Genomic_DNA"/>
</dbReference>
<dbReference type="Proteomes" id="UP000831768">
    <property type="component" value="Plasmid unnamed2"/>
</dbReference>
<accession>A0A8U0AA02</accession>
<keyword evidence="1" id="KW-0614">Plasmid</keyword>
<dbReference type="GeneID" id="71929460"/>
<dbReference type="AlphaFoldDB" id="A0A8U0AA02"/>
<keyword evidence="2" id="KW-1185">Reference proteome</keyword>
<sequence length="111" mass="12126">MTVGNASKTQVWTISMSTLSSAQAPMGSGRLPSVACSRERRQYDYMYERELSRLARRTTVAAEFIDVCTALSGLLASTLGTSHVLSRTMPASRSMSTSKLAIFQRDDDSPL</sequence>
<gene>
    <name evidence="1" type="ORF">MW046_15395</name>
</gene>
<evidence type="ECO:0000313" key="2">
    <source>
        <dbReference type="Proteomes" id="UP000831768"/>
    </source>
</evidence>
<proteinExistence type="predicted"/>
<protein>
    <submittedName>
        <fullName evidence="1">Uncharacterized protein</fullName>
    </submittedName>
</protein>
<geneLocation type="plasmid" evidence="1 2">
    <name>unnamed2</name>
</geneLocation>
<evidence type="ECO:0000313" key="1">
    <source>
        <dbReference type="EMBL" id="UPM44783.1"/>
    </source>
</evidence>
<organism evidence="1 2">
    <name type="scientific">Halocatena salina</name>
    <dbReference type="NCBI Taxonomy" id="2934340"/>
    <lineage>
        <taxon>Archaea</taxon>
        <taxon>Methanobacteriati</taxon>
        <taxon>Methanobacteriota</taxon>
        <taxon>Stenosarchaea group</taxon>
        <taxon>Halobacteria</taxon>
        <taxon>Halobacteriales</taxon>
        <taxon>Natronomonadaceae</taxon>
        <taxon>Halocatena</taxon>
    </lineage>
</organism>
<name>A0A8U0AA02_9EURY</name>
<dbReference type="RefSeq" id="WP_247995437.1">
    <property type="nucleotide sequence ID" value="NZ_CP096021.1"/>
</dbReference>
<reference evidence="1" key="1">
    <citation type="submission" date="2022-04" db="EMBL/GenBank/DDBJ databases">
        <title>Halocatena sp. nov., isolated from a salt lake.</title>
        <authorList>
            <person name="Cui H.-L."/>
        </authorList>
    </citation>
    <scope>NUCLEOTIDE SEQUENCE</scope>
    <source>
        <strain evidence="1">AD-1</strain>
        <plasmid evidence="1">unnamed2</plasmid>
    </source>
</reference>